<reference evidence="2 3" key="1">
    <citation type="submission" date="2024-08" db="EMBL/GenBank/DDBJ databases">
        <authorList>
            <person name="Cucini C."/>
            <person name="Frati F."/>
        </authorList>
    </citation>
    <scope>NUCLEOTIDE SEQUENCE [LARGE SCALE GENOMIC DNA]</scope>
</reference>
<dbReference type="Proteomes" id="UP001642540">
    <property type="component" value="Unassembled WGS sequence"/>
</dbReference>
<evidence type="ECO:0000256" key="1">
    <source>
        <dbReference type="SAM" id="SignalP"/>
    </source>
</evidence>
<keyword evidence="3" id="KW-1185">Reference proteome</keyword>
<feature type="chain" id="PRO_5046657306" evidence="1">
    <location>
        <begin position="22"/>
        <end position="83"/>
    </location>
</feature>
<evidence type="ECO:0000313" key="3">
    <source>
        <dbReference type="Proteomes" id="UP001642540"/>
    </source>
</evidence>
<evidence type="ECO:0000313" key="2">
    <source>
        <dbReference type="EMBL" id="CAL8115628.1"/>
    </source>
</evidence>
<sequence>MARKIIGWVSFLFYKVLRSWQRILTLDTAVRVGYPVGCGEVAWTYPTVSAVGPYISMGPGELGVGKARFCIDGDVGGAKPAPG</sequence>
<gene>
    <name evidence="2" type="ORF">ODALV1_LOCUS16941</name>
</gene>
<accession>A0ABP1QZG8</accession>
<name>A0ABP1QZG8_9HEXA</name>
<keyword evidence="1" id="KW-0732">Signal</keyword>
<proteinExistence type="predicted"/>
<dbReference type="EMBL" id="CAXLJM020000051">
    <property type="protein sequence ID" value="CAL8115628.1"/>
    <property type="molecule type" value="Genomic_DNA"/>
</dbReference>
<feature type="signal peptide" evidence="1">
    <location>
        <begin position="1"/>
        <end position="21"/>
    </location>
</feature>
<comment type="caution">
    <text evidence="2">The sequence shown here is derived from an EMBL/GenBank/DDBJ whole genome shotgun (WGS) entry which is preliminary data.</text>
</comment>
<protein>
    <submittedName>
        <fullName evidence="2">Uncharacterized protein</fullName>
    </submittedName>
</protein>
<organism evidence="2 3">
    <name type="scientific">Orchesella dallaii</name>
    <dbReference type="NCBI Taxonomy" id="48710"/>
    <lineage>
        <taxon>Eukaryota</taxon>
        <taxon>Metazoa</taxon>
        <taxon>Ecdysozoa</taxon>
        <taxon>Arthropoda</taxon>
        <taxon>Hexapoda</taxon>
        <taxon>Collembola</taxon>
        <taxon>Entomobryomorpha</taxon>
        <taxon>Entomobryoidea</taxon>
        <taxon>Orchesellidae</taxon>
        <taxon>Orchesellinae</taxon>
        <taxon>Orchesella</taxon>
    </lineage>
</organism>